<comment type="caution">
    <text evidence="1">The sequence shown here is derived from an EMBL/GenBank/DDBJ whole genome shotgun (WGS) entry which is preliminary data.</text>
</comment>
<gene>
    <name evidence="1" type="ORF">LCGC14_2834160</name>
</gene>
<accession>A0A0F8YD71</accession>
<organism evidence="1">
    <name type="scientific">marine sediment metagenome</name>
    <dbReference type="NCBI Taxonomy" id="412755"/>
    <lineage>
        <taxon>unclassified sequences</taxon>
        <taxon>metagenomes</taxon>
        <taxon>ecological metagenomes</taxon>
    </lineage>
</organism>
<reference evidence="1" key="1">
    <citation type="journal article" date="2015" name="Nature">
        <title>Complex archaea that bridge the gap between prokaryotes and eukaryotes.</title>
        <authorList>
            <person name="Spang A."/>
            <person name="Saw J.H."/>
            <person name="Jorgensen S.L."/>
            <person name="Zaremba-Niedzwiedzka K."/>
            <person name="Martijn J."/>
            <person name="Lind A.E."/>
            <person name="van Eijk R."/>
            <person name="Schleper C."/>
            <person name="Guy L."/>
            <person name="Ettema T.J."/>
        </authorList>
    </citation>
    <scope>NUCLEOTIDE SEQUENCE</scope>
</reference>
<proteinExistence type="predicted"/>
<name>A0A0F8YD71_9ZZZZ</name>
<dbReference type="EMBL" id="LAZR01054060">
    <property type="protein sequence ID" value="KKK79372.1"/>
    <property type="molecule type" value="Genomic_DNA"/>
</dbReference>
<evidence type="ECO:0000313" key="1">
    <source>
        <dbReference type="EMBL" id="KKK79372.1"/>
    </source>
</evidence>
<sequence>MKARVFQWDTSCSSCSPDNFYEFEDHFQDAAKEFLKNLSISDEEITKMCLIQSSRYEEGRKAEFCILIPLDKYDDKKFDEFDDDIGGAADEYFGGWGFEELENEEI</sequence>
<protein>
    <submittedName>
        <fullName evidence="1">Uncharacterized protein</fullName>
    </submittedName>
</protein>
<dbReference type="AlphaFoldDB" id="A0A0F8YD71"/>